<dbReference type="PANTHER" id="PTHR11908">
    <property type="entry name" value="XANTHINE DEHYDROGENASE"/>
    <property type="match status" value="1"/>
</dbReference>
<dbReference type="Gene3D" id="3.30.465.10">
    <property type="match status" value="1"/>
</dbReference>
<dbReference type="Gene3D" id="1.10.150.120">
    <property type="entry name" value="[2Fe-2S]-binding domain"/>
    <property type="match status" value="1"/>
</dbReference>
<evidence type="ECO:0000256" key="1">
    <source>
        <dbReference type="ARBA" id="ARBA00001924"/>
    </source>
</evidence>
<comment type="similarity">
    <text evidence="3">Belongs to the xanthine dehydrogenase family.</text>
</comment>
<dbReference type="Pfam" id="PF00111">
    <property type="entry name" value="Fer2"/>
    <property type="match status" value="1"/>
</dbReference>
<dbReference type="AlphaFoldDB" id="A0A835HD96"/>
<evidence type="ECO:0000313" key="17">
    <source>
        <dbReference type="Proteomes" id="UP000631114"/>
    </source>
</evidence>
<dbReference type="Proteomes" id="UP000631114">
    <property type="component" value="Unassembled WGS sequence"/>
</dbReference>
<keyword evidence="17" id="KW-1185">Reference proteome</keyword>
<dbReference type="InterPro" id="IPR016169">
    <property type="entry name" value="FAD-bd_PCMH_sub2"/>
</dbReference>
<feature type="domain" description="FAD-binding PCMH-type" evidence="15">
    <location>
        <begin position="235"/>
        <end position="423"/>
    </location>
</feature>
<protein>
    <recommendedName>
        <fullName evidence="18">Aldehyde oxidase</fullName>
    </recommendedName>
</protein>
<dbReference type="Pfam" id="PF00941">
    <property type="entry name" value="FAD_binding_5"/>
    <property type="match status" value="1"/>
</dbReference>
<dbReference type="SUPFAM" id="SSF54665">
    <property type="entry name" value="CO dehydrogenase molybdoprotein N-domain-like"/>
    <property type="match status" value="1"/>
</dbReference>
<comment type="cofactor">
    <cofactor evidence="1">
        <name>Mo-molybdopterin</name>
        <dbReference type="ChEBI" id="CHEBI:71302"/>
    </cofactor>
</comment>
<evidence type="ECO:0000256" key="6">
    <source>
        <dbReference type="ARBA" id="ARBA00022714"/>
    </source>
</evidence>
<evidence type="ECO:0000259" key="15">
    <source>
        <dbReference type="PROSITE" id="PS51387"/>
    </source>
</evidence>
<evidence type="ECO:0000256" key="10">
    <source>
        <dbReference type="ARBA" id="ARBA00023004"/>
    </source>
</evidence>
<dbReference type="GO" id="GO:0005506">
    <property type="term" value="F:iron ion binding"/>
    <property type="evidence" value="ECO:0007669"/>
    <property type="project" value="InterPro"/>
</dbReference>
<keyword evidence="5" id="KW-0285">Flavoprotein</keyword>
<dbReference type="FunFam" id="3.10.20.30:FF:000012">
    <property type="entry name" value="Xanthine dehydrogenase/oxidase"/>
    <property type="match status" value="1"/>
</dbReference>
<proteinExistence type="inferred from homology"/>
<reference evidence="16 17" key="1">
    <citation type="submission" date="2020-10" db="EMBL/GenBank/DDBJ databases">
        <title>The Coptis chinensis genome and diversification of protoberbering-type alkaloids.</title>
        <authorList>
            <person name="Wang B."/>
            <person name="Shu S."/>
            <person name="Song C."/>
            <person name="Liu Y."/>
        </authorList>
    </citation>
    <scope>NUCLEOTIDE SEQUENCE [LARGE SCALE GENOMIC DNA]</scope>
    <source>
        <strain evidence="16">HL-2020</strain>
        <tissue evidence="16">Leaf</tissue>
    </source>
</reference>
<comment type="caution">
    <text evidence="16">The sequence shown here is derived from an EMBL/GenBank/DDBJ whole genome shotgun (WGS) entry which is preliminary data.</text>
</comment>
<feature type="domain" description="2Fe-2S ferredoxin-type" evidence="14">
    <location>
        <begin position="11"/>
        <end position="98"/>
    </location>
</feature>
<dbReference type="OrthoDB" id="8300278at2759"/>
<dbReference type="InterPro" id="IPR016208">
    <property type="entry name" value="Ald_Oxase/xanthine_DH-like"/>
</dbReference>
<keyword evidence="9" id="KW-0560">Oxidoreductase</keyword>
<dbReference type="GO" id="GO:0071949">
    <property type="term" value="F:FAD binding"/>
    <property type="evidence" value="ECO:0007669"/>
    <property type="project" value="InterPro"/>
</dbReference>
<keyword evidence="6" id="KW-0001">2Fe-2S</keyword>
<evidence type="ECO:0008006" key="18">
    <source>
        <dbReference type="Google" id="ProtNLM"/>
    </source>
</evidence>
<keyword evidence="10" id="KW-0408">Iron</keyword>
<dbReference type="PROSITE" id="PS51085">
    <property type="entry name" value="2FE2S_FER_2"/>
    <property type="match status" value="1"/>
</dbReference>
<dbReference type="GO" id="GO:0016491">
    <property type="term" value="F:oxidoreductase activity"/>
    <property type="evidence" value="ECO:0007669"/>
    <property type="project" value="UniProtKB-KW"/>
</dbReference>
<evidence type="ECO:0000256" key="9">
    <source>
        <dbReference type="ARBA" id="ARBA00023002"/>
    </source>
</evidence>
<dbReference type="InterPro" id="IPR001041">
    <property type="entry name" value="2Fe-2S_ferredoxin-type"/>
</dbReference>
<evidence type="ECO:0000256" key="4">
    <source>
        <dbReference type="ARBA" id="ARBA00022505"/>
    </source>
</evidence>
<evidence type="ECO:0000256" key="2">
    <source>
        <dbReference type="ARBA" id="ARBA00001974"/>
    </source>
</evidence>
<dbReference type="Gene3D" id="3.90.1170.50">
    <property type="entry name" value="Aldehyde oxidase/xanthine dehydrogenase, a/b hammerhead"/>
    <property type="match status" value="1"/>
</dbReference>
<dbReference type="Pfam" id="PF01799">
    <property type="entry name" value="Fer2_2"/>
    <property type="match status" value="1"/>
</dbReference>
<name>A0A835HD96_9MAGN</name>
<evidence type="ECO:0000256" key="7">
    <source>
        <dbReference type="ARBA" id="ARBA00022723"/>
    </source>
</evidence>
<dbReference type="PANTHER" id="PTHR11908:SF132">
    <property type="entry name" value="ALDEHYDE OXIDASE 1-RELATED"/>
    <property type="match status" value="1"/>
</dbReference>
<comment type="cofactor">
    <cofactor evidence="2">
        <name>FAD</name>
        <dbReference type="ChEBI" id="CHEBI:57692"/>
    </cofactor>
</comment>
<dbReference type="SUPFAM" id="SSF47741">
    <property type="entry name" value="CO dehydrogenase ISP C-domain like"/>
    <property type="match status" value="1"/>
</dbReference>
<keyword evidence="7" id="KW-0479">Metal-binding</keyword>
<dbReference type="GO" id="GO:0051537">
    <property type="term" value="F:2 iron, 2 sulfur cluster binding"/>
    <property type="evidence" value="ECO:0007669"/>
    <property type="project" value="UniProtKB-KW"/>
</dbReference>
<dbReference type="Gene3D" id="3.30.43.10">
    <property type="entry name" value="Uridine Diphospho-n-acetylenolpyruvylglucosamine Reductase, domain 2"/>
    <property type="match status" value="1"/>
</dbReference>
<dbReference type="FunFam" id="1.10.150.120:FF:000006">
    <property type="entry name" value="Aldehyde oxidase"/>
    <property type="match status" value="1"/>
</dbReference>
<dbReference type="Gene3D" id="3.10.20.30">
    <property type="match status" value="1"/>
</dbReference>
<evidence type="ECO:0000259" key="14">
    <source>
        <dbReference type="PROSITE" id="PS51085"/>
    </source>
</evidence>
<comment type="cofactor">
    <cofactor evidence="13">
        <name>[2Fe-2S] cluster</name>
        <dbReference type="ChEBI" id="CHEBI:190135"/>
    </cofactor>
</comment>
<dbReference type="SUPFAM" id="SSF56176">
    <property type="entry name" value="FAD-binding/transporter-associated domain-like"/>
    <property type="match status" value="1"/>
</dbReference>
<gene>
    <name evidence="16" type="ORF">IFM89_007899</name>
</gene>
<dbReference type="InterPro" id="IPR016167">
    <property type="entry name" value="FAD-bd_PCMH_sub1"/>
</dbReference>
<dbReference type="InterPro" id="IPR036318">
    <property type="entry name" value="FAD-bd_PCMH-like_sf"/>
</dbReference>
<sequence length="762" mass="83816">MEKEKKMEIKSKLVFAINGERFEVDKIDPSTTLLEYLRTQTRFKGTKLSCGEGGCGACVVLLSKYDPVLEQVEDCTVSSCLTLLCSINGCSVTTTEGLGNSKDGFHSIHKRFAGFHASQCGFCTPGMCMSLFSALVNAEKTQREDPPSGFSKLTTSEAEKSIGGHLCRCTGYRPIADACKSFAADVDMEDLGLNSFWRDGDSIDVKLSKLPSYDRKDICTFPDFLKSEIKSKTLFGSEDCCWYSPDSVDDLENLLDSINTENGKHVKLVVGNTSTGYYKELQRNDIYIDLRNIPELSMIKQDSTGIEIGAAVTISKAIQALAGQGESKVQWTGDSVFNKVADHMNKVGSEFIRNTASLGGNLILAQRKQFPSDIATILLAADSLVDIQKDHRRSKLTLEEFLEGSTCDSNTILLNVGIPRWEPVKAFLLRTHKLSLKPTEQHHDPLEMHCPSSTLLFMAQFTTGQAPDRCRLGKSSFGFWCLWDKTCYKSKEDEGTSSPAYRSSLAVGFLFDFFRPLLEAYMAIPNGIVDGYLDTLEASERKNTRKLVSQSKNSSLLLSGKQVVEINRQYHPVGEPTKKSGAEIQASGEAVFVDDIPPPKDCLYGAFIYSTRPLAWVKGIGFRAPSLPDGVLKVISYKDIPEGGENVGSKSLFGSEPLFADDLTRFAGQPVGFVVADTQKHADMAANLAVVDYDTGNLEPPILSVEEAVERSSFFEVPPFLKAQPVGDFSKGMAEADHKILSAGCFSKSFIVFIAWSRIKLY</sequence>
<accession>A0A835HD96</accession>
<dbReference type="InterPro" id="IPR036010">
    <property type="entry name" value="2Fe-2S_ferredoxin-like_sf"/>
</dbReference>
<organism evidence="16 17">
    <name type="scientific">Coptis chinensis</name>
    <dbReference type="NCBI Taxonomy" id="261450"/>
    <lineage>
        <taxon>Eukaryota</taxon>
        <taxon>Viridiplantae</taxon>
        <taxon>Streptophyta</taxon>
        <taxon>Embryophyta</taxon>
        <taxon>Tracheophyta</taxon>
        <taxon>Spermatophyta</taxon>
        <taxon>Magnoliopsida</taxon>
        <taxon>Ranunculales</taxon>
        <taxon>Ranunculaceae</taxon>
        <taxon>Coptidoideae</taxon>
        <taxon>Coptis</taxon>
    </lineage>
</organism>
<dbReference type="PROSITE" id="PS00197">
    <property type="entry name" value="2FE2S_FER_1"/>
    <property type="match status" value="1"/>
</dbReference>
<dbReference type="InterPro" id="IPR002888">
    <property type="entry name" value="2Fe-2S-bd"/>
</dbReference>
<evidence type="ECO:0000256" key="12">
    <source>
        <dbReference type="ARBA" id="ARBA00023027"/>
    </source>
</evidence>
<keyword evidence="8" id="KW-0274">FAD</keyword>
<dbReference type="InterPro" id="IPR006058">
    <property type="entry name" value="2Fe2S_fd_BS"/>
</dbReference>
<evidence type="ECO:0000256" key="3">
    <source>
        <dbReference type="ARBA" id="ARBA00006849"/>
    </source>
</evidence>
<dbReference type="SUPFAM" id="SSF54292">
    <property type="entry name" value="2Fe-2S ferredoxin-like"/>
    <property type="match status" value="1"/>
</dbReference>
<evidence type="ECO:0000256" key="13">
    <source>
        <dbReference type="ARBA" id="ARBA00034078"/>
    </source>
</evidence>
<evidence type="ECO:0000256" key="5">
    <source>
        <dbReference type="ARBA" id="ARBA00022630"/>
    </source>
</evidence>
<dbReference type="PROSITE" id="PS51387">
    <property type="entry name" value="FAD_PCMH"/>
    <property type="match status" value="1"/>
</dbReference>
<dbReference type="InterPro" id="IPR036884">
    <property type="entry name" value="2Fe-2S-bd_dom_sf"/>
</dbReference>
<dbReference type="Pfam" id="PF01315">
    <property type="entry name" value="Ald_Xan_dh_C"/>
    <property type="match status" value="1"/>
</dbReference>
<dbReference type="InterPro" id="IPR002346">
    <property type="entry name" value="Mopterin_DH_FAD-bd"/>
</dbReference>
<dbReference type="EMBL" id="JADFTS010000007">
    <property type="protein sequence ID" value="KAF9596217.1"/>
    <property type="molecule type" value="Genomic_DNA"/>
</dbReference>
<keyword evidence="12" id="KW-0520">NAD</keyword>
<keyword evidence="4" id="KW-0500">Molybdenum</keyword>
<dbReference type="InterPro" id="IPR012675">
    <property type="entry name" value="Beta-grasp_dom_sf"/>
</dbReference>
<dbReference type="SMART" id="SM01008">
    <property type="entry name" value="Ald_Xan_dh_C"/>
    <property type="match status" value="1"/>
</dbReference>
<dbReference type="InterPro" id="IPR016166">
    <property type="entry name" value="FAD-bd_PCMH"/>
</dbReference>
<dbReference type="InterPro" id="IPR000674">
    <property type="entry name" value="Ald_Oxase/Xan_DH_a/b"/>
</dbReference>
<keyword evidence="11" id="KW-0411">Iron-sulfur</keyword>
<evidence type="ECO:0000256" key="11">
    <source>
        <dbReference type="ARBA" id="ARBA00023014"/>
    </source>
</evidence>
<dbReference type="InterPro" id="IPR036856">
    <property type="entry name" value="Ald_Oxase/Xan_DH_a/b_sf"/>
</dbReference>
<evidence type="ECO:0000313" key="16">
    <source>
        <dbReference type="EMBL" id="KAF9596217.1"/>
    </source>
</evidence>
<evidence type="ECO:0000256" key="8">
    <source>
        <dbReference type="ARBA" id="ARBA00022827"/>
    </source>
</evidence>
<dbReference type="CDD" id="cd00207">
    <property type="entry name" value="fer2"/>
    <property type="match status" value="1"/>
</dbReference>